<keyword evidence="1" id="KW-0812">Transmembrane</keyword>
<dbReference type="PANTHER" id="PTHR12242">
    <property type="entry name" value="OS02G0130600 PROTEIN-RELATED"/>
    <property type="match status" value="1"/>
</dbReference>
<dbReference type="InterPro" id="IPR049352">
    <property type="entry name" value="Rost"/>
</dbReference>
<comment type="caution">
    <text evidence="2">The sequence shown here is derived from an EMBL/GenBank/DDBJ whole genome shotgun (WGS) entry which is preliminary data.</text>
</comment>
<evidence type="ECO:0000256" key="1">
    <source>
        <dbReference type="SAM" id="Phobius"/>
    </source>
</evidence>
<accession>A0A8S9XEV6</accession>
<dbReference type="AlphaFoldDB" id="A0A8S9XEV6"/>
<name>A0A8S9XEV6_APOLU</name>
<keyword evidence="1" id="KW-1133">Transmembrane helix</keyword>
<dbReference type="Proteomes" id="UP000466442">
    <property type="component" value="Unassembled WGS sequence"/>
</dbReference>
<organism evidence="2 3">
    <name type="scientific">Apolygus lucorum</name>
    <name type="common">Small green plant bug</name>
    <name type="synonym">Lygocoris lucorum</name>
    <dbReference type="NCBI Taxonomy" id="248454"/>
    <lineage>
        <taxon>Eukaryota</taxon>
        <taxon>Metazoa</taxon>
        <taxon>Ecdysozoa</taxon>
        <taxon>Arthropoda</taxon>
        <taxon>Hexapoda</taxon>
        <taxon>Insecta</taxon>
        <taxon>Pterygota</taxon>
        <taxon>Neoptera</taxon>
        <taxon>Paraneoptera</taxon>
        <taxon>Hemiptera</taxon>
        <taxon>Heteroptera</taxon>
        <taxon>Panheteroptera</taxon>
        <taxon>Cimicomorpha</taxon>
        <taxon>Miridae</taxon>
        <taxon>Mirini</taxon>
        <taxon>Apolygus</taxon>
    </lineage>
</organism>
<evidence type="ECO:0000313" key="3">
    <source>
        <dbReference type="Proteomes" id="UP000466442"/>
    </source>
</evidence>
<proteinExistence type="predicted"/>
<keyword evidence="3" id="KW-1185">Reference proteome</keyword>
<dbReference type="Pfam" id="PF21534">
    <property type="entry name" value="Rost"/>
    <property type="match status" value="1"/>
</dbReference>
<dbReference type="PANTHER" id="PTHR12242:SF1">
    <property type="entry name" value="MYND-TYPE DOMAIN-CONTAINING PROTEIN"/>
    <property type="match status" value="1"/>
</dbReference>
<dbReference type="OrthoDB" id="419711at2759"/>
<evidence type="ECO:0000313" key="2">
    <source>
        <dbReference type="EMBL" id="KAF6206808.1"/>
    </source>
</evidence>
<dbReference type="GO" id="GO:0016020">
    <property type="term" value="C:membrane"/>
    <property type="evidence" value="ECO:0007669"/>
    <property type="project" value="TreeGrafter"/>
</dbReference>
<dbReference type="EMBL" id="WIXP02000008">
    <property type="protein sequence ID" value="KAF6206808.1"/>
    <property type="molecule type" value="Genomic_DNA"/>
</dbReference>
<sequence length="238" mass="27945">MVFLCVAAWIITLTDLGNPIRKYNRGTTFYLEYFVYYSNISLTLYMVTVSFGAFFITMKAYKYKFGRPVPTDKVCRFRKVYWKLHQMKSMVALSVTTAYWLIVHPVSDYPLDLNNFLAHVTNSALALFDFAVTGLPYNFSVVWIGWIYSTCYIVLTYIYWTSGGYARPSPFEEHSTSKVLYKNCTDWGIPGRVFACFLGFIFSMSMWHVLTTALNRIRLRWWKERPEDMKGFKNMPQE</sequence>
<gene>
    <name evidence="2" type="ORF">GE061_018044</name>
</gene>
<feature type="transmembrane region" description="Helical" evidence="1">
    <location>
        <begin position="33"/>
        <end position="57"/>
    </location>
</feature>
<feature type="transmembrane region" description="Helical" evidence="1">
    <location>
        <begin position="189"/>
        <end position="210"/>
    </location>
</feature>
<reference evidence="2" key="1">
    <citation type="journal article" date="2021" name="Mol. Ecol. Resour.">
        <title>Apolygus lucorum genome provides insights into omnivorousness and mesophyll feeding.</title>
        <authorList>
            <person name="Liu Y."/>
            <person name="Liu H."/>
            <person name="Wang H."/>
            <person name="Huang T."/>
            <person name="Liu B."/>
            <person name="Yang B."/>
            <person name="Yin L."/>
            <person name="Li B."/>
            <person name="Zhang Y."/>
            <person name="Zhang S."/>
            <person name="Jiang F."/>
            <person name="Zhang X."/>
            <person name="Ren Y."/>
            <person name="Wang B."/>
            <person name="Wang S."/>
            <person name="Lu Y."/>
            <person name="Wu K."/>
            <person name="Fan W."/>
            <person name="Wang G."/>
        </authorList>
    </citation>
    <scope>NUCLEOTIDE SEQUENCE</scope>
    <source>
        <strain evidence="2">12Hb</strain>
    </source>
</reference>
<keyword evidence="1" id="KW-0472">Membrane</keyword>
<feature type="transmembrane region" description="Helical" evidence="1">
    <location>
        <begin position="139"/>
        <end position="160"/>
    </location>
</feature>
<protein>
    <submittedName>
        <fullName evidence="2">Uncharacterized protein</fullName>
    </submittedName>
</protein>